<evidence type="ECO:0000256" key="1">
    <source>
        <dbReference type="SAM" id="Phobius"/>
    </source>
</evidence>
<gene>
    <name evidence="2" type="ORF">TIFTF001_009879</name>
</gene>
<comment type="caution">
    <text evidence="2">The sequence shown here is derived from an EMBL/GenBank/DDBJ whole genome shotgun (WGS) entry which is preliminary data.</text>
</comment>
<keyword evidence="1" id="KW-0472">Membrane</keyword>
<dbReference type="EMBL" id="BTGU01000011">
    <property type="protein sequence ID" value="GMN40663.1"/>
    <property type="molecule type" value="Genomic_DNA"/>
</dbReference>
<accession>A0AA88A7P2</accession>
<evidence type="ECO:0000313" key="3">
    <source>
        <dbReference type="Proteomes" id="UP001187192"/>
    </source>
</evidence>
<proteinExistence type="predicted"/>
<sequence length="89" mass="9987">MLWKNYFSILSRITAQDDELLQQCLLTFYEEEEREFIGGRLDQRGSGRGSWFFLAAPPLACLAGIVLVLWMGNAGDEGRRCTTSAVVPT</sequence>
<keyword evidence="1" id="KW-1133">Transmembrane helix</keyword>
<feature type="transmembrane region" description="Helical" evidence="1">
    <location>
        <begin position="51"/>
        <end position="70"/>
    </location>
</feature>
<keyword evidence="1" id="KW-0812">Transmembrane</keyword>
<name>A0AA88A7P2_FICCA</name>
<protein>
    <submittedName>
        <fullName evidence="2">Uncharacterized protein</fullName>
    </submittedName>
</protein>
<evidence type="ECO:0000313" key="2">
    <source>
        <dbReference type="EMBL" id="GMN40663.1"/>
    </source>
</evidence>
<reference evidence="2" key="1">
    <citation type="submission" date="2023-07" db="EMBL/GenBank/DDBJ databases">
        <title>draft genome sequence of fig (Ficus carica).</title>
        <authorList>
            <person name="Takahashi T."/>
            <person name="Nishimura K."/>
        </authorList>
    </citation>
    <scope>NUCLEOTIDE SEQUENCE</scope>
</reference>
<dbReference type="AlphaFoldDB" id="A0AA88A7P2"/>
<dbReference type="Proteomes" id="UP001187192">
    <property type="component" value="Unassembled WGS sequence"/>
</dbReference>
<organism evidence="2 3">
    <name type="scientific">Ficus carica</name>
    <name type="common">Common fig</name>
    <dbReference type="NCBI Taxonomy" id="3494"/>
    <lineage>
        <taxon>Eukaryota</taxon>
        <taxon>Viridiplantae</taxon>
        <taxon>Streptophyta</taxon>
        <taxon>Embryophyta</taxon>
        <taxon>Tracheophyta</taxon>
        <taxon>Spermatophyta</taxon>
        <taxon>Magnoliopsida</taxon>
        <taxon>eudicotyledons</taxon>
        <taxon>Gunneridae</taxon>
        <taxon>Pentapetalae</taxon>
        <taxon>rosids</taxon>
        <taxon>fabids</taxon>
        <taxon>Rosales</taxon>
        <taxon>Moraceae</taxon>
        <taxon>Ficeae</taxon>
        <taxon>Ficus</taxon>
    </lineage>
</organism>
<keyword evidence="3" id="KW-1185">Reference proteome</keyword>